<dbReference type="RefSeq" id="WP_035845075.1">
    <property type="nucleotide sequence ID" value="NZ_BNAB01000007.1"/>
</dbReference>
<protein>
    <submittedName>
        <fullName evidence="1">Uncharacterized protein</fullName>
    </submittedName>
</protein>
<dbReference type="Pfam" id="PF20086">
    <property type="entry name" value="DUF6478"/>
    <property type="match status" value="1"/>
</dbReference>
<accession>A0AAN5A062</accession>
<evidence type="ECO:0000313" key="2">
    <source>
        <dbReference type="EMBL" id="SDW98173.1"/>
    </source>
</evidence>
<evidence type="ECO:0000313" key="4">
    <source>
        <dbReference type="Proteomes" id="UP000634647"/>
    </source>
</evidence>
<evidence type="ECO:0000313" key="1">
    <source>
        <dbReference type="EMBL" id="GHE01603.1"/>
    </source>
</evidence>
<keyword evidence="3" id="KW-1185">Reference proteome</keyword>
<organism evidence="1 4">
    <name type="scientific">Allgaiera indica</name>
    <dbReference type="NCBI Taxonomy" id="765699"/>
    <lineage>
        <taxon>Bacteria</taxon>
        <taxon>Pseudomonadati</taxon>
        <taxon>Pseudomonadota</taxon>
        <taxon>Alphaproteobacteria</taxon>
        <taxon>Rhodobacterales</taxon>
        <taxon>Paracoccaceae</taxon>
        <taxon>Allgaiera</taxon>
    </lineage>
</organism>
<comment type="caution">
    <text evidence="1">The sequence shown here is derived from an EMBL/GenBank/DDBJ whole genome shotgun (WGS) entry which is preliminary data.</text>
</comment>
<sequence length="257" mass="29685">MQGKFGKFLDQFAQRRMLKRWRQAIKTMDSLDPNALRALHGEAGQIRREIDRLTHAADGKLALIAMDADRPRRPIGSDWAWRPALWRCPQDPPGLTEIVNQTQLGQEATIFHDCDKSELSLRQLRNHAAEDRAPFAARLDVFRFDGSFLSLVLDFPPEACQGLGRRHVIRMDAIVDLERRIEIFARLNVKHGPNTDQVVRELPLQTPAVMVEFDLGYSDINEKRVEKIWVDLIFETPRMNQITLRDVAFSRRPRAEI</sequence>
<name>A0AAN5A062_9RHOB</name>
<dbReference type="EMBL" id="BNAB01000007">
    <property type="protein sequence ID" value="GHE01603.1"/>
    <property type="molecule type" value="Genomic_DNA"/>
</dbReference>
<dbReference type="EMBL" id="FNOB01000008">
    <property type="protein sequence ID" value="SDW98173.1"/>
    <property type="molecule type" value="Genomic_DNA"/>
</dbReference>
<dbReference type="AlphaFoldDB" id="A0AAN5A062"/>
<proteinExistence type="predicted"/>
<reference evidence="2 3" key="2">
    <citation type="submission" date="2016-10" db="EMBL/GenBank/DDBJ databases">
        <authorList>
            <person name="Varghese N."/>
            <person name="Submissions S."/>
        </authorList>
    </citation>
    <scope>NUCLEOTIDE SEQUENCE [LARGE SCALE GENOMIC DNA]</scope>
    <source>
        <strain evidence="2 3">DSM 24802</strain>
    </source>
</reference>
<evidence type="ECO:0000313" key="3">
    <source>
        <dbReference type="Proteomes" id="UP000199541"/>
    </source>
</evidence>
<reference evidence="1" key="1">
    <citation type="journal article" date="2014" name="Int. J. Syst. Evol. Microbiol.">
        <title>Complete genome sequence of Corynebacterium casei LMG S-19264T (=DSM 44701T), isolated from a smear-ripened cheese.</title>
        <authorList>
            <consortium name="US DOE Joint Genome Institute (JGI-PGF)"/>
            <person name="Walter F."/>
            <person name="Albersmeier A."/>
            <person name="Kalinowski J."/>
            <person name="Ruckert C."/>
        </authorList>
    </citation>
    <scope>NUCLEOTIDE SEQUENCE</scope>
    <source>
        <strain evidence="1">CGMCC 1.10859</strain>
    </source>
</reference>
<dbReference type="InterPro" id="IPR045514">
    <property type="entry name" value="DUF6478"/>
</dbReference>
<dbReference type="Proteomes" id="UP000199541">
    <property type="component" value="Unassembled WGS sequence"/>
</dbReference>
<gene>
    <name evidence="1" type="ORF">GCM10008024_17550</name>
    <name evidence="2" type="ORF">SAMN05444006_108196</name>
</gene>
<dbReference type="Proteomes" id="UP000634647">
    <property type="component" value="Unassembled WGS sequence"/>
</dbReference>
<reference evidence="1" key="3">
    <citation type="submission" date="2023-06" db="EMBL/GenBank/DDBJ databases">
        <authorList>
            <person name="Sun Q."/>
            <person name="Zhou Y."/>
        </authorList>
    </citation>
    <scope>NUCLEOTIDE SEQUENCE</scope>
    <source>
        <strain evidence="1">CGMCC 1.10859</strain>
    </source>
</reference>